<protein>
    <submittedName>
        <fullName evidence="1">Uncharacterized protein</fullName>
    </submittedName>
</protein>
<gene>
    <name evidence="1" type="ORF">OHX15_20735</name>
</gene>
<evidence type="ECO:0000313" key="1">
    <source>
        <dbReference type="EMBL" id="MDZ5087825.1"/>
    </source>
</evidence>
<keyword evidence="2" id="KW-1185">Reference proteome</keyword>
<evidence type="ECO:0000313" key="2">
    <source>
        <dbReference type="Proteomes" id="UP001289645"/>
    </source>
</evidence>
<organism evidence="1 2">
    <name type="scientific">Mycolicibacterium parafortuitum</name>
    <name type="common">Mycobacterium parafortuitum</name>
    <dbReference type="NCBI Taxonomy" id="39692"/>
    <lineage>
        <taxon>Bacteria</taxon>
        <taxon>Bacillati</taxon>
        <taxon>Actinomycetota</taxon>
        <taxon>Actinomycetes</taxon>
        <taxon>Mycobacteriales</taxon>
        <taxon>Mycobacteriaceae</taxon>
        <taxon>Mycolicibacterium</taxon>
    </lineage>
</organism>
<accession>A0ACC6MLF3</accession>
<reference evidence="1 2" key="1">
    <citation type="journal article" date="2021" name="Chemosphere">
        <title>Bioballs carrying a syntrophic Rhodococcus and Mycolicibacterium consortium for simultaneous sorption and biodegradation of fuel oil in contaminated freshwater.</title>
        <authorList>
            <person name="Naloka K."/>
            <person name="Polrit D."/>
            <person name="Muangchinda C."/>
            <person name="Thoetkiattikul H."/>
            <person name="Pinyakong O."/>
        </authorList>
    </citation>
    <scope>NUCLEOTIDE SEQUENCE [LARGE SCALE GENOMIC DNA]</scope>
    <source>
        <strain evidence="1 2">J101</strain>
    </source>
</reference>
<dbReference type="EMBL" id="JAOXLN010000023">
    <property type="protein sequence ID" value="MDZ5087825.1"/>
    <property type="molecule type" value="Genomic_DNA"/>
</dbReference>
<comment type="caution">
    <text evidence="1">The sequence shown here is derived from an EMBL/GenBank/DDBJ whole genome shotgun (WGS) entry which is preliminary data.</text>
</comment>
<proteinExistence type="predicted"/>
<sequence>MRIDDRWPTSFSVLGAGVLTTALFAAAPAAAVPVYGSNGVFGVTTQPREGWATSFIPPGRYRVDQSPSMQPYQSPPGFWLRCSDFPCAGTSPGNIIGTGAAQRDAPTFVDILPSDVAIALHNVTLTTLP</sequence>
<name>A0ACC6MLF3_MYCPF</name>
<dbReference type="Proteomes" id="UP001289645">
    <property type="component" value="Unassembled WGS sequence"/>
</dbReference>